<keyword evidence="3" id="KW-1185">Reference proteome</keyword>
<evidence type="ECO:0000313" key="3">
    <source>
        <dbReference type="Proteomes" id="UP000192333"/>
    </source>
</evidence>
<dbReference type="OrthoDB" id="823563at2"/>
<dbReference type="Proteomes" id="UP000192333">
    <property type="component" value="Chromosome I"/>
</dbReference>
<feature type="chain" id="PRO_5012732392" description="Outer membrane protein beta-barrel domain-containing protein" evidence="1">
    <location>
        <begin position="21"/>
        <end position="204"/>
    </location>
</feature>
<keyword evidence="1" id="KW-0732">Signal</keyword>
<dbReference type="EMBL" id="LT838813">
    <property type="protein sequence ID" value="SMD46357.1"/>
    <property type="molecule type" value="Genomic_DNA"/>
</dbReference>
<dbReference type="STRING" id="758820.SAMN00777080_5042"/>
<evidence type="ECO:0008006" key="4">
    <source>
        <dbReference type="Google" id="ProtNLM"/>
    </source>
</evidence>
<gene>
    <name evidence="2" type="ORF">SAMN00777080_5042</name>
</gene>
<reference evidence="3" key="1">
    <citation type="submission" date="2017-04" db="EMBL/GenBank/DDBJ databases">
        <authorList>
            <person name="Varghese N."/>
            <person name="Submissions S."/>
        </authorList>
    </citation>
    <scope>NUCLEOTIDE SEQUENCE [LARGE SCALE GENOMIC DNA]</scope>
    <source>
        <strain evidence="3">DSM 16537</strain>
    </source>
</reference>
<dbReference type="RefSeq" id="WP_084123271.1">
    <property type="nucleotide sequence ID" value="NZ_LT838813.1"/>
</dbReference>
<accession>A0A1W2HBX4</accession>
<evidence type="ECO:0000256" key="1">
    <source>
        <dbReference type="SAM" id="SignalP"/>
    </source>
</evidence>
<name>A0A1W2HBX4_9BACT</name>
<feature type="signal peptide" evidence="1">
    <location>
        <begin position="1"/>
        <end position="20"/>
    </location>
</feature>
<protein>
    <recommendedName>
        <fullName evidence="4">Outer membrane protein beta-barrel domain-containing protein</fullName>
    </recommendedName>
</protein>
<sequence>MKTAFFLFLILIFWQEQSFAQQKTYINHTEIGPMFGRVKVSENNFDPRINFSFQTFNGARINKYHAVGFLIGLDTYPNFNLIPMAFAWRGFWEKGKRSTPFAGLDLGKGSAILEKREVNEWGENWYEGGFLFSPSIGIRRKGKNGKNDFTWSLGFKRQQAFFYEGFRDFTNSNNAGTGLPPGFSSVREEAYIFNSISIKWGLVF</sequence>
<proteinExistence type="predicted"/>
<organism evidence="2 3">
    <name type="scientific">Aquiflexum balticum DSM 16537</name>
    <dbReference type="NCBI Taxonomy" id="758820"/>
    <lineage>
        <taxon>Bacteria</taxon>
        <taxon>Pseudomonadati</taxon>
        <taxon>Bacteroidota</taxon>
        <taxon>Cytophagia</taxon>
        <taxon>Cytophagales</taxon>
        <taxon>Cyclobacteriaceae</taxon>
        <taxon>Aquiflexum</taxon>
    </lineage>
</organism>
<evidence type="ECO:0000313" key="2">
    <source>
        <dbReference type="EMBL" id="SMD46357.1"/>
    </source>
</evidence>
<dbReference type="AlphaFoldDB" id="A0A1W2HBX4"/>